<dbReference type="RefSeq" id="WP_034436530.1">
    <property type="nucleotide sequence ID" value="NZ_CABWNB010000001.1"/>
</dbReference>
<evidence type="ECO:0000313" key="4">
    <source>
        <dbReference type="Proteomes" id="UP000591941"/>
    </source>
</evidence>
<feature type="transmembrane region" description="Helical" evidence="2">
    <location>
        <begin position="60"/>
        <end position="93"/>
    </location>
</feature>
<comment type="caution">
    <text evidence="3">The sequence shown here is derived from an EMBL/GenBank/DDBJ whole genome shotgun (WGS) entry which is preliminary data.</text>
</comment>
<accession>A0A841R1T1</accession>
<feature type="region of interest" description="Disordered" evidence="1">
    <location>
        <begin position="1"/>
        <end position="20"/>
    </location>
</feature>
<dbReference type="EMBL" id="JACHHI010000001">
    <property type="protein sequence ID" value="MBB6477050.1"/>
    <property type="molecule type" value="Genomic_DNA"/>
</dbReference>
<keyword evidence="2" id="KW-0472">Membrane</keyword>
<evidence type="ECO:0000256" key="1">
    <source>
        <dbReference type="SAM" id="MobiDB-lite"/>
    </source>
</evidence>
<name>A0A841R1T1_9FIRM</name>
<dbReference type="AlphaFoldDB" id="A0A841R1T1"/>
<keyword evidence="4" id="KW-1185">Reference proteome</keyword>
<protein>
    <submittedName>
        <fullName evidence="3">Uncharacterized protein</fullName>
    </submittedName>
</protein>
<keyword evidence="2" id="KW-0812">Transmembrane</keyword>
<keyword evidence="2" id="KW-1133">Transmembrane helix</keyword>
<evidence type="ECO:0000256" key="2">
    <source>
        <dbReference type="SAM" id="Phobius"/>
    </source>
</evidence>
<organism evidence="3 4">
    <name type="scientific">Negativicoccus succinicivorans</name>
    <dbReference type="NCBI Taxonomy" id="620903"/>
    <lineage>
        <taxon>Bacteria</taxon>
        <taxon>Bacillati</taxon>
        <taxon>Bacillota</taxon>
        <taxon>Negativicutes</taxon>
        <taxon>Veillonellales</taxon>
        <taxon>Veillonellaceae</taxon>
        <taxon>Negativicoccus</taxon>
    </lineage>
</organism>
<dbReference type="Proteomes" id="UP000591941">
    <property type="component" value="Unassembled WGS sequence"/>
</dbReference>
<proteinExistence type="predicted"/>
<gene>
    <name evidence="3" type="ORF">HNR45_000072</name>
</gene>
<evidence type="ECO:0000313" key="3">
    <source>
        <dbReference type="EMBL" id="MBB6477050.1"/>
    </source>
</evidence>
<reference evidence="3 4" key="1">
    <citation type="submission" date="2020-08" db="EMBL/GenBank/DDBJ databases">
        <title>Genomic Encyclopedia of Type Strains, Phase IV (KMG-IV): sequencing the most valuable type-strain genomes for metagenomic binning, comparative biology and taxonomic classification.</title>
        <authorList>
            <person name="Goeker M."/>
        </authorList>
    </citation>
    <scope>NUCLEOTIDE SEQUENCE [LARGE SCALE GENOMIC DNA]</scope>
    <source>
        <strain evidence="3 4">DSM 21255</strain>
    </source>
</reference>
<dbReference type="GeneID" id="93485356"/>
<sequence length="98" mass="10835">MWQEQHTEKTTRADEPRVISKKERDAFHGTTFDAEGTAEDTKSTRVIVRRWEDLPLPVKLAVAGAGLLFGMVFLGFSGIFIVIALVAAALSWVGSFLQ</sequence>